<dbReference type="AlphaFoldDB" id="A0A0C3NM73"/>
<dbReference type="HOGENOM" id="CLU_2360570_0_0_1"/>
<keyword evidence="2" id="KW-1185">Reference proteome</keyword>
<dbReference type="InParanoid" id="A0A0C3NM73"/>
<protein>
    <submittedName>
        <fullName evidence="1">Uncharacterized protein</fullName>
    </submittedName>
</protein>
<name>A0A0C3NM73_PISTI</name>
<dbReference type="Proteomes" id="UP000054217">
    <property type="component" value="Unassembled WGS sequence"/>
</dbReference>
<accession>A0A0C3NM73</accession>
<dbReference type="OrthoDB" id="10295859at2759"/>
<sequence>MAHAWWQNNSSKVELGYERRLLWDVIAKAAEFFAGVSNGSILLPLLINSHPSPTAKCTALHVMCTEGLKDINQELLYLSKLILHSQEWMSSLEAITQSKLALQVAWVESVSKVRE</sequence>
<reference evidence="2" key="2">
    <citation type="submission" date="2015-01" db="EMBL/GenBank/DDBJ databases">
        <title>Evolutionary Origins and Diversification of the Mycorrhizal Mutualists.</title>
        <authorList>
            <consortium name="DOE Joint Genome Institute"/>
            <consortium name="Mycorrhizal Genomics Consortium"/>
            <person name="Kohler A."/>
            <person name="Kuo A."/>
            <person name="Nagy L.G."/>
            <person name="Floudas D."/>
            <person name="Copeland A."/>
            <person name="Barry K.W."/>
            <person name="Cichocki N."/>
            <person name="Veneault-Fourrey C."/>
            <person name="LaButti K."/>
            <person name="Lindquist E.A."/>
            <person name="Lipzen A."/>
            <person name="Lundell T."/>
            <person name="Morin E."/>
            <person name="Murat C."/>
            <person name="Riley R."/>
            <person name="Ohm R."/>
            <person name="Sun H."/>
            <person name="Tunlid A."/>
            <person name="Henrissat B."/>
            <person name="Grigoriev I.V."/>
            <person name="Hibbett D.S."/>
            <person name="Martin F."/>
        </authorList>
    </citation>
    <scope>NUCLEOTIDE SEQUENCE [LARGE SCALE GENOMIC DNA]</scope>
    <source>
        <strain evidence="2">Marx 270</strain>
    </source>
</reference>
<evidence type="ECO:0000313" key="2">
    <source>
        <dbReference type="Proteomes" id="UP000054217"/>
    </source>
</evidence>
<gene>
    <name evidence="1" type="ORF">M404DRAFT_28242</name>
</gene>
<reference evidence="1 2" key="1">
    <citation type="submission" date="2014-04" db="EMBL/GenBank/DDBJ databases">
        <authorList>
            <consortium name="DOE Joint Genome Institute"/>
            <person name="Kuo A."/>
            <person name="Kohler A."/>
            <person name="Costa M.D."/>
            <person name="Nagy L.G."/>
            <person name="Floudas D."/>
            <person name="Copeland A."/>
            <person name="Barry K.W."/>
            <person name="Cichocki N."/>
            <person name="Veneault-Fourrey C."/>
            <person name="LaButti K."/>
            <person name="Lindquist E.A."/>
            <person name="Lipzen A."/>
            <person name="Lundell T."/>
            <person name="Morin E."/>
            <person name="Murat C."/>
            <person name="Sun H."/>
            <person name="Tunlid A."/>
            <person name="Henrissat B."/>
            <person name="Grigoriev I.V."/>
            <person name="Hibbett D.S."/>
            <person name="Martin F."/>
            <person name="Nordberg H.P."/>
            <person name="Cantor M.N."/>
            <person name="Hua S.X."/>
        </authorList>
    </citation>
    <scope>NUCLEOTIDE SEQUENCE [LARGE SCALE GENOMIC DNA]</scope>
    <source>
        <strain evidence="1 2">Marx 270</strain>
    </source>
</reference>
<evidence type="ECO:0000313" key="1">
    <source>
        <dbReference type="EMBL" id="KIO02015.1"/>
    </source>
</evidence>
<proteinExistence type="predicted"/>
<dbReference type="EMBL" id="KN831984">
    <property type="protein sequence ID" value="KIO02015.1"/>
    <property type="molecule type" value="Genomic_DNA"/>
</dbReference>
<organism evidence="1 2">
    <name type="scientific">Pisolithus tinctorius Marx 270</name>
    <dbReference type="NCBI Taxonomy" id="870435"/>
    <lineage>
        <taxon>Eukaryota</taxon>
        <taxon>Fungi</taxon>
        <taxon>Dikarya</taxon>
        <taxon>Basidiomycota</taxon>
        <taxon>Agaricomycotina</taxon>
        <taxon>Agaricomycetes</taxon>
        <taxon>Agaricomycetidae</taxon>
        <taxon>Boletales</taxon>
        <taxon>Sclerodermatineae</taxon>
        <taxon>Pisolithaceae</taxon>
        <taxon>Pisolithus</taxon>
    </lineage>
</organism>